<dbReference type="AlphaFoldDB" id="A0A0A9G7Z9"/>
<proteinExistence type="predicted"/>
<name>A0A0A9G7Z9_ARUDO</name>
<evidence type="ECO:0000313" key="1">
    <source>
        <dbReference type="EMBL" id="JAE19584.1"/>
    </source>
</evidence>
<reference evidence="1" key="1">
    <citation type="submission" date="2014-09" db="EMBL/GenBank/DDBJ databases">
        <authorList>
            <person name="Magalhaes I.L.F."/>
            <person name="Oliveira U."/>
            <person name="Santos F.R."/>
            <person name="Vidigal T.H.D.A."/>
            <person name="Brescovit A.D."/>
            <person name="Santos A.J."/>
        </authorList>
    </citation>
    <scope>NUCLEOTIDE SEQUENCE</scope>
    <source>
        <tissue evidence="1">Shoot tissue taken approximately 20 cm above the soil surface</tissue>
    </source>
</reference>
<sequence length="52" mass="5910">MSPVFINKRHPPHIPSIFSSNTPESIITHSCTREKRAYPIVITNTIKETCTD</sequence>
<reference evidence="1" key="2">
    <citation type="journal article" date="2015" name="Data Brief">
        <title>Shoot transcriptome of the giant reed, Arundo donax.</title>
        <authorList>
            <person name="Barrero R.A."/>
            <person name="Guerrero F.D."/>
            <person name="Moolhuijzen P."/>
            <person name="Goolsby J.A."/>
            <person name="Tidwell J."/>
            <person name="Bellgard S.E."/>
            <person name="Bellgard M.I."/>
        </authorList>
    </citation>
    <scope>NUCLEOTIDE SEQUENCE</scope>
    <source>
        <tissue evidence="1">Shoot tissue taken approximately 20 cm above the soil surface</tissue>
    </source>
</reference>
<dbReference type="EMBL" id="GBRH01178312">
    <property type="protein sequence ID" value="JAE19584.1"/>
    <property type="molecule type" value="Transcribed_RNA"/>
</dbReference>
<protein>
    <submittedName>
        <fullName evidence="1">Uncharacterized protein</fullName>
    </submittedName>
</protein>
<accession>A0A0A9G7Z9</accession>
<organism evidence="1">
    <name type="scientific">Arundo donax</name>
    <name type="common">Giant reed</name>
    <name type="synonym">Donax arundinaceus</name>
    <dbReference type="NCBI Taxonomy" id="35708"/>
    <lineage>
        <taxon>Eukaryota</taxon>
        <taxon>Viridiplantae</taxon>
        <taxon>Streptophyta</taxon>
        <taxon>Embryophyta</taxon>
        <taxon>Tracheophyta</taxon>
        <taxon>Spermatophyta</taxon>
        <taxon>Magnoliopsida</taxon>
        <taxon>Liliopsida</taxon>
        <taxon>Poales</taxon>
        <taxon>Poaceae</taxon>
        <taxon>PACMAD clade</taxon>
        <taxon>Arundinoideae</taxon>
        <taxon>Arundineae</taxon>
        <taxon>Arundo</taxon>
    </lineage>
</organism>